<dbReference type="GO" id="GO:0016491">
    <property type="term" value="F:oxidoreductase activity"/>
    <property type="evidence" value="ECO:0007669"/>
    <property type="project" value="UniProtKB-KW"/>
</dbReference>
<feature type="transmembrane region" description="Helical" evidence="2">
    <location>
        <begin position="18"/>
        <end position="36"/>
    </location>
</feature>
<dbReference type="Proteomes" id="UP000007148">
    <property type="component" value="Unassembled WGS sequence"/>
</dbReference>
<comment type="caution">
    <text evidence="3">The sequence shown here is derived from an EMBL/GenBank/DDBJ whole genome shotgun (WGS) entry which is preliminary data.</text>
</comment>
<dbReference type="FunCoup" id="G4TJ64">
    <property type="interactions" value="5"/>
</dbReference>
<evidence type="ECO:0000313" key="4">
    <source>
        <dbReference type="Proteomes" id="UP000007148"/>
    </source>
</evidence>
<dbReference type="eggNOG" id="KOG1208">
    <property type="taxonomic scope" value="Eukaryota"/>
</dbReference>
<dbReference type="InParanoid" id="G4TJ64"/>
<dbReference type="PANTHER" id="PTHR43157:SF31">
    <property type="entry name" value="PHOSPHATIDYLINOSITOL-GLYCAN BIOSYNTHESIS CLASS F PROTEIN"/>
    <property type="match status" value="1"/>
</dbReference>
<evidence type="ECO:0000313" key="3">
    <source>
        <dbReference type="EMBL" id="CCA71357.1"/>
    </source>
</evidence>
<keyword evidence="2" id="KW-0812">Transmembrane</keyword>
<evidence type="ECO:0000256" key="2">
    <source>
        <dbReference type="SAM" id="Phobius"/>
    </source>
</evidence>
<sequence length="451" mass="49215">MVVRIVETLLERTVSVHYYLPLFVGIVSVLTLRAWFSGKRTDRERDLHGRTILVTGATSSLGITLVTELARRGAQVIGVVEDTADPTVLSLFDLIRHTTNNELVYAEQCDLSSPNAIKDFCAQLIKSSGGGLESEPPRLDAIIYAHEYPHIGAIQANSTERAKEDEQRLHRRLASFFFTTLLLPVLLTAPEERDIRFITVVPPLYAAAIPSFTPRPPPPSEKSDAPVGVGVASPSLWVKEGARALDAILFTRHFQRILDALPTPSVKTQVARSTAGPTSSSKNTVELEPEAVAAKRPSNIIALAVSPGFSRTDTIAPYLLRRDKNSTVFSFVGLIGYTLALPLLYIFAKSSDAAIQTVLHALFLPTPLKATRAAAAHQPTTTTTSTTRDGSSEEYVRGGALYAECARVLLPGNAEQRLGSELVGQRVWENLEAELARWRTAEQASRSIEKN</sequence>
<accession>G4TJ64</accession>
<keyword evidence="4" id="KW-1185">Reference proteome</keyword>
<keyword evidence="2" id="KW-1133">Transmembrane helix</keyword>
<name>G4TJ64_SERID</name>
<organism evidence="3 4">
    <name type="scientific">Serendipita indica (strain DSM 11827)</name>
    <name type="common">Root endophyte fungus</name>
    <name type="synonym">Piriformospora indica</name>
    <dbReference type="NCBI Taxonomy" id="1109443"/>
    <lineage>
        <taxon>Eukaryota</taxon>
        <taxon>Fungi</taxon>
        <taxon>Dikarya</taxon>
        <taxon>Basidiomycota</taxon>
        <taxon>Agaricomycotina</taxon>
        <taxon>Agaricomycetes</taxon>
        <taxon>Sebacinales</taxon>
        <taxon>Serendipitaceae</taxon>
        <taxon>Serendipita</taxon>
    </lineage>
</organism>
<keyword evidence="1" id="KW-0560">Oxidoreductase</keyword>
<dbReference type="HOGENOM" id="CLU_044761_0_0_1"/>
<dbReference type="SUPFAM" id="SSF51735">
    <property type="entry name" value="NAD(P)-binding Rossmann-fold domains"/>
    <property type="match status" value="1"/>
</dbReference>
<dbReference type="STRING" id="1109443.G4TJ64"/>
<dbReference type="PANTHER" id="PTHR43157">
    <property type="entry name" value="PHOSPHATIDYLINOSITOL-GLYCAN BIOSYNTHESIS CLASS F PROTEIN-RELATED"/>
    <property type="match status" value="1"/>
</dbReference>
<dbReference type="OrthoDB" id="191979at2759"/>
<proteinExistence type="predicted"/>
<keyword evidence="2" id="KW-0472">Membrane</keyword>
<protein>
    <submittedName>
        <fullName evidence="3">Uncharacterized protein</fullName>
    </submittedName>
</protein>
<dbReference type="InterPro" id="IPR036291">
    <property type="entry name" value="NAD(P)-bd_dom_sf"/>
</dbReference>
<dbReference type="EMBL" id="CAFZ01000116">
    <property type="protein sequence ID" value="CCA71357.1"/>
    <property type="molecule type" value="Genomic_DNA"/>
</dbReference>
<dbReference type="OMA" id="NYLANYH"/>
<reference evidence="3 4" key="1">
    <citation type="journal article" date="2011" name="PLoS Pathog.">
        <title>Endophytic Life Strategies Decoded by Genome and Transcriptome Analyses of the Mutualistic Root Symbiont Piriformospora indica.</title>
        <authorList>
            <person name="Zuccaro A."/>
            <person name="Lahrmann U."/>
            <person name="Guldener U."/>
            <person name="Langen G."/>
            <person name="Pfiffi S."/>
            <person name="Biedenkopf D."/>
            <person name="Wong P."/>
            <person name="Samans B."/>
            <person name="Grimm C."/>
            <person name="Basiewicz M."/>
            <person name="Murat C."/>
            <person name="Martin F."/>
            <person name="Kogel K.H."/>
        </authorList>
    </citation>
    <scope>NUCLEOTIDE SEQUENCE [LARGE SCALE GENOMIC DNA]</scope>
    <source>
        <strain evidence="3 4">DSM 11827</strain>
    </source>
</reference>
<feature type="transmembrane region" description="Helical" evidence="2">
    <location>
        <begin position="328"/>
        <end position="348"/>
    </location>
</feature>
<dbReference type="Gene3D" id="3.40.50.720">
    <property type="entry name" value="NAD(P)-binding Rossmann-like Domain"/>
    <property type="match status" value="1"/>
</dbReference>
<evidence type="ECO:0000256" key="1">
    <source>
        <dbReference type="ARBA" id="ARBA00023002"/>
    </source>
</evidence>
<gene>
    <name evidence="3" type="ORF">PIIN_05296</name>
</gene>
<dbReference type="AlphaFoldDB" id="G4TJ64"/>